<proteinExistence type="predicted"/>
<comment type="subcellular location">
    <subcellularLocation>
        <location evidence="1">Nucleus</location>
    </subcellularLocation>
</comment>
<dbReference type="GO" id="GO:0003677">
    <property type="term" value="F:DNA binding"/>
    <property type="evidence" value="ECO:0007669"/>
    <property type="project" value="TreeGrafter"/>
</dbReference>
<evidence type="ECO:0000256" key="2">
    <source>
        <dbReference type="ARBA" id="ARBA00023242"/>
    </source>
</evidence>
<keyword evidence="3" id="KW-0131">Cell cycle</keyword>
<dbReference type="GO" id="GO:0031298">
    <property type="term" value="C:replication fork protection complex"/>
    <property type="evidence" value="ECO:0007669"/>
    <property type="project" value="TreeGrafter"/>
</dbReference>
<protein>
    <submittedName>
        <fullName evidence="8">Rhodanese domain-containing protein</fullName>
    </submittedName>
</protein>
<dbReference type="InterPro" id="IPR006906">
    <property type="entry name" value="Timeless_N"/>
</dbReference>
<evidence type="ECO:0000313" key="6">
    <source>
        <dbReference type="EMBL" id="VDN04800.1"/>
    </source>
</evidence>
<dbReference type="Pfam" id="PF04821">
    <property type="entry name" value="TIMELESS"/>
    <property type="match status" value="1"/>
</dbReference>
<gene>
    <name evidence="6" type="ORF">TCLT_LOCUS7353</name>
</gene>
<feature type="domain" description="Rhodanese" evidence="5">
    <location>
        <begin position="434"/>
        <end position="471"/>
    </location>
</feature>
<dbReference type="GO" id="GO:0006281">
    <property type="term" value="P:DNA repair"/>
    <property type="evidence" value="ECO:0007669"/>
    <property type="project" value="TreeGrafter"/>
</dbReference>
<keyword evidence="2" id="KW-0539">Nucleus</keyword>
<dbReference type="GO" id="GO:0000076">
    <property type="term" value="P:DNA replication checkpoint signaling"/>
    <property type="evidence" value="ECO:0007669"/>
    <property type="project" value="TreeGrafter"/>
</dbReference>
<evidence type="ECO:0000256" key="1">
    <source>
        <dbReference type="ARBA" id="ARBA00004123"/>
    </source>
</evidence>
<evidence type="ECO:0000313" key="7">
    <source>
        <dbReference type="Proteomes" id="UP000276776"/>
    </source>
</evidence>
<dbReference type="OMA" id="TINLCQP"/>
<dbReference type="InterPro" id="IPR044998">
    <property type="entry name" value="Timeless"/>
</dbReference>
<dbReference type="EMBL" id="UYYF01004499">
    <property type="protein sequence ID" value="VDN04800.1"/>
    <property type="molecule type" value="Genomic_DNA"/>
</dbReference>
<dbReference type="InterPro" id="IPR001763">
    <property type="entry name" value="Rhodanese-like_dom"/>
</dbReference>
<sequence length="1157" mass="134203">MEPLIQGTINALGFLENNVYHPEPDCLESIRDLIRFLRNDTNLAIARRACGERNIIGCDLIPIMRSFRTSDKLFDITLRLTINLCQPAALTFVGRDFGDKEIVKAFFEVEKNLKDSKEAFGDVQLFKVFESKVSAYFAQDWLDRLEETKLVIERIFVLVRYILLIGDTDLDKERTSQDVNSHDQLVLALLQSGFGKLLVQVSANSNERYFHLCVLEIFAMMLKQYEAKDVVEAESIRSTEERKRQEIEMQKVVEMEKEKQLNMRRCLSSRHTSFAGTYILKGLKAINKNNDMVVSKVLKNCNVVGHLNTQKIRHRVPKNRRLFHCDDNKHLSCRDIRVALRSFCLEMLQKSYSRLMSGCRDGAFSARRTLEQTKADIHYFVLMQFSMEFCRLAGLPEEYVDVSLNIETFHLLQTQLDDYMEKTKIERKEARFYGLRAQYALVAYKELLFTQLSILKSGSEEWKKKIESTCSHILKVEEYRDLSTSIIRRFMPGVFSKTFLQNIILANHAYISLVENFSKKGMLYTVTKRQKLRKRHAQKSNKGECVEKSETSDQNVWNDICEDLSETIFGFVKPNLDISAIDVLLNVEDSVHKQFAMLMVHHALQERRVADAVGVYRAARDLWPTNNIFGTNDMNAEDEFLELRAIYFVDLKEVEEKWKKVRLEAYGPQWNDGTEDSALFDDKIVLEEEKECGVELDSDASAVENEVDFNFGDYVAKFARADILKWYFFVLTDFESNTMDINKAVLKLLHRIAFDLKMAPRLYQLSLFIVFKRLALRFKDQSLNDIKRSKYFDIYQFGFHILRRFFADYRRIGSKLIPEILFLKGSKECYEISNGYGSFEIKDDGKKCKEILWPENLENELKTLYNEYLSFEEKPEGVDIVEYVEQGLSKLRTRRQIIRQIKLLGLSTFGARSIERHTLETSKSLPFAPEIIHQMHNIAKEYNSKSPSCRSDDLVNFIRHNLSQKYTRAKIIKHLQQEGIYYELPLKKRRSKALQKKVDEEESDNGANDVYDISDGLITNLSVFTVLFLSIIIVSEFNLLGSDVSDRKNEKSIKRKRLTINKHQEPITNSIDCFSHEDHRSTADDDESCTHNYSGSTVKADDILIGMPKTGCIKDGSSDDGVVLERKLTTSDQYLSDVDKDDSRPTKKRRIVMSDSE</sequence>
<name>A0A0N5D369_THECL</name>
<evidence type="ECO:0000259" key="5">
    <source>
        <dbReference type="PROSITE" id="PS50206"/>
    </source>
</evidence>
<evidence type="ECO:0000313" key="8">
    <source>
        <dbReference type="WBParaSite" id="TCLT_0000736401-mRNA-1"/>
    </source>
</evidence>
<dbReference type="PROSITE" id="PS50206">
    <property type="entry name" value="RHODANESE_3"/>
    <property type="match status" value="1"/>
</dbReference>
<dbReference type="Proteomes" id="UP000276776">
    <property type="component" value="Unassembled WGS sequence"/>
</dbReference>
<dbReference type="AlphaFoldDB" id="A0A0N5D369"/>
<reference evidence="8" key="1">
    <citation type="submission" date="2017-02" db="UniProtKB">
        <authorList>
            <consortium name="WormBaseParasite"/>
        </authorList>
    </citation>
    <scope>IDENTIFICATION</scope>
</reference>
<evidence type="ECO:0000256" key="3">
    <source>
        <dbReference type="ARBA" id="ARBA00023306"/>
    </source>
</evidence>
<dbReference type="OrthoDB" id="310853at2759"/>
<dbReference type="STRING" id="103827.A0A0N5D369"/>
<dbReference type="PANTHER" id="PTHR22940">
    <property type="entry name" value="TIMEOUT/TIMELESS-2"/>
    <property type="match status" value="1"/>
</dbReference>
<dbReference type="WBParaSite" id="TCLT_0000736401-mRNA-1">
    <property type="protein sequence ID" value="TCLT_0000736401-mRNA-1"/>
    <property type="gene ID" value="TCLT_0000736401"/>
</dbReference>
<dbReference type="GO" id="GO:0043111">
    <property type="term" value="P:replication fork arrest"/>
    <property type="evidence" value="ECO:0007669"/>
    <property type="project" value="TreeGrafter"/>
</dbReference>
<accession>A0A0N5D369</accession>
<dbReference type="Pfam" id="PF26019">
    <property type="entry name" value="HTH_TIMELESS"/>
    <property type="match status" value="1"/>
</dbReference>
<reference evidence="6 7" key="2">
    <citation type="submission" date="2018-11" db="EMBL/GenBank/DDBJ databases">
        <authorList>
            <consortium name="Pathogen Informatics"/>
        </authorList>
    </citation>
    <scope>NUCLEOTIDE SEQUENCE [LARGE SCALE GENOMIC DNA]</scope>
</reference>
<keyword evidence="7" id="KW-1185">Reference proteome</keyword>
<feature type="region of interest" description="Disordered" evidence="4">
    <location>
        <begin position="1135"/>
        <end position="1157"/>
    </location>
</feature>
<dbReference type="PANTHER" id="PTHR22940:SF4">
    <property type="entry name" value="PROTEIN TIMELESS HOMOLOG"/>
    <property type="match status" value="1"/>
</dbReference>
<organism evidence="8">
    <name type="scientific">Thelazia callipaeda</name>
    <name type="common">Oriental eyeworm</name>
    <name type="synonym">Parasitic nematode</name>
    <dbReference type="NCBI Taxonomy" id="103827"/>
    <lineage>
        <taxon>Eukaryota</taxon>
        <taxon>Metazoa</taxon>
        <taxon>Ecdysozoa</taxon>
        <taxon>Nematoda</taxon>
        <taxon>Chromadorea</taxon>
        <taxon>Rhabditida</taxon>
        <taxon>Spirurina</taxon>
        <taxon>Spiruromorpha</taxon>
        <taxon>Thelazioidea</taxon>
        <taxon>Thelaziidae</taxon>
        <taxon>Thelazia</taxon>
    </lineage>
</organism>
<evidence type="ECO:0000256" key="4">
    <source>
        <dbReference type="SAM" id="MobiDB-lite"/>
    </source>
</evidence>